<accession>A0ABW4A283</accession>
<dbReference type="EMBL" id="JBHTMK010000004">
    <property type="protein sequence ID" value="MFD1364227.1"/>
    <property type="molecule type" value="Genomic_DNA"/>
</dbReference>
<evidence type="ECO:0000313" key="2">
    <source>
        <dbReference type="EMBL" id="MFD1364227.1"/>
    </source>
</evidence>
<organism evidence="2 3">
    <name type="scientific">Actinoplanes sichuanensis</name>
    <dbReference type="NCBI Taxonomy" id="512349"/>
    <lineage>
        <taxon>Bacteria</taxon>
        <taxon>Bacillati</taxon>
        <taxon>Actinomycetota</taxon>
        <taxon>Actinomycetes</taxon>
        <taxon>Micromonosporales</taxon>
        <taxon>Micromonosporaceae</taxon>
        <taxon>Actinoplanes</taxon>
    </lineage>
</organism>
<proteinExistence type="predicted"/>
<keyword evidence="1" id="KW-0472">Membrane</keyword>
<keyword evidence="3" id="KW-1185">Reference proteome</keyword>
<sequence length="336" mass="36217">MPTHDHLRTAMNDLARTTEPLPPAEVLHVARRVRRNRRMLAGAVTAAAVVLVTTGIALLTPNKHEDALPPAVTGDAVQTLQNSLSGLADGDYTFSRTGAGWIADVRRGAVHLPDSVLIEHSDTYQVLRTGSEFYMRYLIFGSPEQHEQFRTYFQQHVTGAQGQAAMKVFEQLDGTRWVRADEKKVTAAAADESLSHLDVMATLPTTGQPDATGAGTLIAAVTTAERSGDVITGTLDATRKDPALERIFSDPTYLYGVGAKTMPFRATLDGQGRLTEFIVTMPEHRMASEPAGGIEPEPPLVIKISEYGQTGAQPAPAQVDGELAADVYETLANDND</sequence>
<feature type="transmembrane region" description="Helical" evidence="1">
    <location>
        <begin position="40"/>
        <end position="59"/>
    </location>
</feature>
<keyword evidence="1" id="KW-1133">Transmembrane helix</keyword>
<dbReference type="RefSeq" id="WP_317793858.1">
    <property type="nucleotide sequence ID" value="NZ_AP028461.1"/>
</dbReference>
<keyword evidence="1" id="KW-0812">Transmembrane</keyword>
<gene>
    <name evidence="2" type="ORF">ACFQ5G_02595</name>
</gene>
<protein>
    <recommendedName>
        <fullName evidence="4">DUF2092 domain-containing protein</fullName>
    </recommendedName>
</protein>
<evidence type="ECO:0000313" key="3">
    <source>
        <dbReference type="Proteomes" id="UP001597183"/>
    </source>
</evidence>
<dbReference type="Proteomes" id="UP001597183">
    <property type="component" value="Unassembled WGS sequence"/>
</dbReference>
<evidence type="ECO:0000256" key="1">
    <source>
        <dbReference type="SAM" id="Phobius"/>
    </source>
</evidence>
<reference evidence="3" key="1">
    <citation type="journal article" date="2019" name="Int. J. Syst. Evol. Microbiol.">
        <title>The Global Catalogue of Microorganisms (GCM) 10K type strain sequencing project: providing services to taxonomists for standard genome sequencing and annotation.</title>
        <authorList>
            <consortium name="The Broad Institute Genomics Platform"/>
            <consortium name="The Broad Institute Genome Sequencing Center for Infectious Disease"/>
            <person name="Wu L."/>
            <person name="Ma J."/>
        </authorList>
    </citation>
    <scope>NUCLEOTIDE SEQUENCE [LARGE SCALE GENOMIC DNA]</scope>
    <source>
        <strain evidence="3">CCM 7526</strain>
    </source>
</reference>
<comment type="caution">
    <text evidence="2">The sequence shown here is derived from an EMBL/GenBank/DDBJ whole genome shotgun (WGS) entry which is preliminary data.</text>
</comment>
<evidence type="ECO:0008006" key="4">
    <source>
        <dbReference type="Google" id="ProtNLM"/>
    </source>
</evidence>
<name>A0ABW4A283_9ACTN</name>